<reference evidence="1" key="1">
    <citation type="submission" date="2020-05" db="UniProtKB">
        <authorList>
            <consortium name="EnsemblMetazoa"/>
        </authorList>
    </citation>
    <scope>IDENTIFICATION</scope>
    <source>
        <strain evidence="1">BB02</strain>
    </source>
</reference>
<dbReference type="OrthoDB" id="10275002at2759"/>
<dbReference type="KEGG" id="bgt:106071325"/>
<sequence length="216" mass="25708">MKTWITLGLVKRAGKKNRNKYFYVFKRKTLRLSGMGVGNLKTDFKADYVRKVRNPLTEKINYLHAVKLLCEVCMAYYLCHTLPEFLQFDQDEDRELHFHSRYALHMVKADLEKLRWIISSFHDDHHTAEEVRARASRYSFQVEGEAKNIEACPCSNALYHHYFRKLWNLLTKENAKFSSKYATDCTLLRNKRTYFQTLTNFMKTLSVENHKTYEPS</sequence>
<dbReference type="VEuPathDB" id="VectorBase:BGLB023603"/>
<dbReference type="Proteomes" id="UP000076420">
    <property type="component" value="Unassembled WGS sequence"/>
</dbReference>
<name>A0A2C9KU80_BIOGL</name>
<organism evidence="1 2">
    <name type="scientific">Biomphalaria glabrata</name>
    <name type="common">Bloodfluke planorb</name>
    <name type="synonym">Freshwater snail</name>
    <dbReference type="NCBI Taxonomy" id="6526"/>
    <lineage>
        <taxon>Eukaryota</taxon>
        <taxon>Metazoa</taxon>
        <taxon>Spiralia</taxon>
        <taxon>Lophotrochozoa</taxon>
        <taxon>Mollusca</taxon>
        <taxon>Gastropoda</taxon>
        <taxon>Heterobranchia</taxon>
        <taxon>Euthyneura</taxon>
        <taxon>Panpulmonata</taxon>
        <taxon>Hygrophila</taxon>
        <taxon>Lymnaeoidea</taxon>
        <taxon>Planorbidae</taxon>
        <taxon>Biomphalaria</taxon>
    </lineage>
</organism>
<dbReference type="RefSeq" id="XP_013086860.2">
    <property type="nucleotide sequence ID" value="XM_013231406.2"/>
</dbReference>
<gene>
    <name evidence="1" type="primary">106071325</name>
</gene>
<proteinExistence type="predicted"/>
<dbReference type="EnsemblMetazoa" id="BGLB023603-RA">
    <property type="protein sequence ID" value="BGLB023603-PA"/>
    <property type="gene ID" value="BGLB023603"/>
</dbReference>
<dbReference type="VEuPathDB" id="VectorBase:BGLAX_045139"/>
<evidence type="ECO:0000313" key="2">
    <source>
        <dbReference type="Proteomes" id="UP000076420"/>
    </source>
</evidence>
<protein>
    <submittedName>
        <fullName evidence="1">Uncharacterized protein</fullName>
    </submittedName>
</protein>
<accession>A0A2C9KU80</accession>
<dbReference type="AlphaFoldDB" id="A0A2C9KU80"/>
<evidence type="ECO:0000313" key="1">
    <source>
        <dbReference type="EnsemblMetazoa" id="BGLB023603-PA"/>
    </source>
</evidence>